<evidence type="ECO:0000313" key="1">
    <source>
        <dbReference type="EMBL" id="MFC3105754.1"/>
    </source>
</evidence>
<accession>A0ABV7EST1</accession>
<keyword evidence="2" id="KW-1185">Reference proteome</keyword>
<comment type="caution">
    <text evidence="1">The sequence shown here is derived from an EMBL/GenBank/DDBJ whole genome shotgun (WGS) entry which is preliminary data.</text>
</comment>
<dbReference type="RefSeq" id="WP_380691287.1">
    <property type="nucleotide sequence ID" value="NZ_JBHRSS010000008.1"/>
</dbReference>
<dbReference type="EMBL" id="JBHRSS010000008">
    <property type="protein sequence ID" value="MFC3105754.1"/>
    <property type="molecule type" value="Genomic_DNA"/>
</dbReference>
<organism evidence="1 2">
    <name type="scientific">Salinisphaera aquimarina</name>
    <dbReference type="NCBI Taxonomy" id="2094031"/>
    <lineage>
        <taxon>Bacteria</taxon>
        <taxon>Pseudomonadati</taxon>
        <taxon>Pseudomonadota</taxon>
        <taxon>Gammaproteobacteria</taxon>
        <taxon>Salinisphaerales</taxon>
        <taxon>Salinisphaeraceae</taxon>
        <taxon>Salinisphaera</taxon>
    </lineage>
</organism>
<dbReference type="Proteomes" id="UP001595462">
    <property type="component" value="Unassembled WGS sequence"/>
</dbReference>
<reference evidence="2" key="1">
    <citation type="journal article" date="2019" name="Int. J. Syst. Evol. Microbiol.">
        <title>The Global Catalogue of Microorganisms (GCM) 10K type strain sequencing project: providing services to taxonomists for standard genome sequencing and annotation.</title>
        <authorList>
            <consortium name="The Broad Institute Genomics Platform"/>
            <consortium name="The Broad Institute Genome Sequencing Center for Infectious Disease"/>
            <person name="Wu L."/>
            <person name="Ma J."/>
        </authorList>
    </citation>
    <scope>NUCLEOTIDE SEQUENCE [LARGE SCALE GENOMIC DNA]</scope>
    <source>
        <strain evidence="2">KCTC 52640</strain>
    </source>
</reference>
<protein>
    <submittedName>
        <fullName evidence="1">Uncharacterized protein</fullName>
    </submittedName>
</protein>
<sequence length="133" mass="14923">MARSWLEVTTDEVQSKLGANKRLADRREAIAERARAAVRDVAAPVFEQAAAQGDWQYREEHDTEWSVVRCGIHGPGELDRDPTVAFYMAEFDAYQPLVVLRHKARGAAEQPSSRIVSLDELNQALLEAFIQDA</sequence>
<proteinExistence type="predicted"/>
<name>A0ABV7EST1_9GAMM</name>
<gene>
    <name evidence="1" type="ORF">ACFOSU_17930</name>
</gene>
<evidence type="ECO:0000313" key="2">
    <source>
        <dbReference type="Proteomes" id="UP001595462"/>
    </source>
</evidence>